<reference evidence="2 3" key="1">
    <citation type="submission" date="2019-01" db="EMBL/GenBank/DDBJ databases">
        <title>Genome sequencing of the rare red list fungi Fomitopsis rosea.</title>
        <authorList>
            <person name="Buettner E."/>
            <person name="Kellner H."/>
        </authorList>
    </citation>
    <scope>NUCLEOTIDE SEQUENCE [LARGE SCALE GENOMIC DNA]</scope>
    <source>
        <strain evidence="2 3">DSM 105464</strain>
    </source>
</reference>
<dbReference type="CDD" id="cd18186">
    <property type="entry name" value="BTB_POZ_ZBTB_KLHL-like"/>
    <property type="match status" value="1"/>
</dbReference>
<dbReference type="PROSITE" id="PS50097">
    <property type="entry name" value="BTB"/>
    <property type="match status" value="1"/>
</dbReference>
<dbReference type="AlphaFoldDB" id="A0A4Y9YNT6"/>
<protein>
    <recommendedName>
        <fullName evidence="1">BTB domain-containing protein</fullName>
    </recommendedName>
</protein>
<dbReference type="InterPro" id="IPR011333">
    <property type="entry name" value="SKP1/BTB/POZ_sf"/>
</dbReference>
<dbReference type="Gene3D" id="3.30.710.10">
    <property type="entry name" value="Potassium Channel Kv1.1, Chain A"/>
    <property type="match status" value="1"/>
</dbReference>
<gene>
    <name evidence="2" type="ORF">EVJ58_g2741</name>
</gene>
<dbReference type="Pfam" id="PF00651">
    <property type="entry name" value="BTB"/>
    <property type="match status" value="1"/>
</dbReference>
<dbReference type="EMBL" id="SEKV01000104">
    <property type="protein sequence ID" value="TFY64256.1"/>
    <property type="molecule type" value="Genomic_DNA"/>
</dbReference>
<evidence type="ECO:0000259" key="1">
    <source>
        <dbReference type="PROSITE" id="PS50097"/>
    </source>
</evidence>
<evidence type="ECO:0000313" key="3">
    <source>
        <dbReference type="Proteomes" id="UP000298390"/>
    </source>
</evidence>
<sequence>MSESEGIARPPFNKANADLILRSSDGVKFYLHKLVLILASDVFDAMLSVPQPPQPPAEDMDPVYGLPLVQITEDSETLDRLLRFCYPIADPELRNVDDIRLVLIAAIKYEMEEIIPILRKRLSRFKTSPLGVYALACELDFKDIANVAAVRCRAQGVATGYVSEMDRMTSKQMYELLEFCSQEHNPVRVGPSAPRMHRNPSYGDHRRQRISSRQTQLWAGVADYRKVFDANPCADMVIRSKDGIPFYVNRYIMSLAAPKFLENRRQITNPSYADLPVYELNEDCMIVFILLRLIYPLPEPEFNDIDLLGVVTEAAVEYAMPRVIEIMKRRWMGHLDTAPLRVYFAMMRFEWEREAEQAAIRASYITRDTYVPEMANVSARAYRRFLLFRRQRRAAVLPKLRFSLSRTRHGGAGWAQLYWGRGPDELTNATDRLTLNIMENVPEHGWRGSCIRALLSLLQVPDSGKQAHGRITTLNEDILIELGIFEQEVQKVLQEVSNTTLLPPRA</sequence>
<dbReference type="InterPro" id="IPR000210">
    <property type="entry name" value="BTB/POZ_dom"/>
</dbReference>
<evidence type="ECO:0000313" key="2">
    <source>
        <dbReference type="EMBL" id="TFY64256.1"/>
    </source>
</evidence>
<dbReference type="Proteomes" id="UP000298390">
    <property type="component" value="Unassembled WGS sequence"/>
</dbReference>
<dbReference type="STRING" id="34475.A0A4Y9YNT6"/>
<comment type="caution">
    <text evidence="2">The sequence shown here is derived from an EMBL/GenBank/DDBJ whole genome shotgun (WGS) entry which is preliminary data.</text>
</comment>
<name>A0A4Y9YNT6_9APHY</name>
<dbReference type="SUPFAM" id="SSF54695">
    <property type="entry name" value="POZ domain"/>
    <property type="match status" value="1"/>
</dbReference>
<proteinExistence type="predicted"/>
<organism evidence="2 3">
    <name type="scientific">Rhodofomes roseus</name>
    <dbReference type="NCBI Taxonomy" id="34475"/>
    <lineage>
        <taxon>Eukaryota</taxon>
        <taxon>Fungi</taxon>
        <taxon>Dikarya</taxon>
        <taxon>Basidiomycota</taxon>
        <taxon>Agaricomycotina</taxon>
        <taxon>Agaricomycetes</taxon>
        <taxon>Polyporales</taxon>
        <taxon>Rhodofomes</taxon>
    </lineage>
</organism>
<dbReference type="SMART" id="SM00225">
    <property type="entry name" value="BTB"/>
    <property type="match status" value="2"/>
</dbReference>
<feature type="domain" description="BTB" evidence="1">
    <location>
        <begin position="17"/>
        <end position="86"/>
    </location>
</feature>
<accession>A0A4Y9YNT6</accession>